<dbReference type="InterPro" id="IPR029063">
    <property type="entry name" value="SAM-dependent_MTases_sf"/>
</dbReference>
<organism evidence="3 4">
    <name type="scientific">Cyclotella cryptica</name>
    <dbReference type="NCBI Taxonomy" id="29204"/>
    <lineage>
        <taxon>Eukaryota</taxon>
        <taxon>Sar</taxon>
        <taxon>Stramenopiles</taxon>
        <taxon>Ochrophyta</taxon>
        <taxon>Bacillariophyta</taxon>
        <taxon>Coscinodiscophyceae</taxon>
        <taxon>Thalassiosirophycidae</taxon>
        <taxon>Stephanodiscales</taxon>
        <taxon>Stephanodiscaceae</taxon>
        <taxon>Cyclotella</taxon>
    </lineage>
</organism>
<comment type="caution">
    <text evidence="3">The sequence shown here is derived from an EMBL/GenBank/DDBJ whole genome shotgun (WGS) entry which is preliminary data.</text>
</comment>
<name>A0ABD3PTY5_9STRA</name>
<gene>
    <name evidence="3" type="ORF">HJC23_012193</name>
</gene>
<dbReference type="EMBL" id="JABMIG020000112">
    <property type="protein sequence ID" value="KAL3791603.1"/>
    <property type="molecule type" value="Genomic_DNA"/>
</dbReference>
<keyword evidence="1" id="KW-0175">Coiled coil</keyword>
<sequence>MMHPLPRHRLISTLVLPPILLIFFSLQYVVIITNAATSDATDFLLKADSAMYNNRLEEAIELYSRGIQFLPKPWSTQQYHDFADFQDIHSDEGVPPPKEMEMILSLHTNYATALSLMEGSTDNVLNGYRTACILYRKWKRSAREQDKEDMAPKKVAVQSFFFLGMTYQDLASAVTSSVDRAENRHREKQEEYLQHAVKVYAAATKLDPNHWSSFANMGVVLADVGLDGDGNNAASLQLFEEGIMSYQKAIEILIGSIGYDGSSKKDARPTDPPENVDEVVAELHYRIGLCLVPFLFTGTDKSEQDYGKKLCTLPDVASGRSCMELSAYQFHTALRFHPRHEGALNALALVTADATFGMSTDVKNVQQLFEEYASSFENSLVDQLNYNGFHRMRRRFDHVMLKEKGENHKFQLVVDAGCGTGLAGEVFRNISDTLIGVDISPKIIEQAKQSHPVYDDYRIGDIRQVLQQFPQNVSLLVAADSFIYFNDLSDLFVAMKSAIEEGGYAVFSLENVSADSEQRLTVHRPSWRWQITPSGRIAHRKDYVESIAGKQSFRVILYEKLDGFRKENGVGVPGHFFVMKKSSDTLASNDEL</sequence>
<dbReference type="SUPFAM" id="SSF48452">
    <property type="entry name" value="TPR-like"/>
    <property type="match status" value="1"/>
</dbReference>
<dbReference type="InterPro" id="IPR011990">
    <property type="entry name" value="TPR-like_helical_dom_sf"/>
</dbReference>
<dbReference type="SUPFAM" id="SSF53335">
    <property type="entry name" value="S-adenosyl-L-methionine-dependent methyltransferases"/>
    <property type="match status" value="1"/>
</dbReference>
<evidence type="ECO:0000259" key="2">
    <source>
        <dbReference type="Pfam" id="PF08241"/>
    </source>
</evidence>
<dbReference type="Proteomes" id="UP001516023">
    <property type="component" value="Unassembled WGS sequence"/>
</dbReference>
<evidence type="ECO:0000256" key="1">
    <source>
        <dbReference type="SAM" id="Coils"/>
    </source>
</evidence>
<keyword evidence="4" id="KW-1185">Reference proteome</keyword>
<protein>
    <recommendedName>
        <fullName evidence="2">Methyltransferase type 11 domain-containing protein</fullName>
    </recommendedName>
</protein>
<dbReference type="Gene3D" id="3.40.50.150">
    <property type="entry name" value="Vaccinia Virus protein VP39"/>
    <property type="match status" value="1"/>
</dbReference>
<feature type="coiled-coil region" evidence="1">
    <location>
        <begin position="171"/>
        <end position="198"/>
    </location>
</feature>
<dbReference type="Pfam" id="PF08241">
    <property type="entry name" value="Methyltransf_11"/>
    <property type="match status" value="1"/>
</dbReference>
<evidence type="ECO:0000313" key="3">
    <source>
        <dbReference type="EMBL" id="KAL3791603.1"/>
    </source>
</evidence>
<dbReference type="CDD" id="cd02440">
    <property type="entry name" value="AdoMet_MTases"/>
    <property type="match status" value="1"/>
</dbReference>
<dbReference type="InterPro" id="IPR013216">
    <property type="entry name" value="Methyltransf_11"/>
</dbReference>
<proteinExistence type="predicted"/>
<dbReference type="AlphaFoldDB" id="A0ABD3PTY5"/>
<accession>A0ABD3PTY5</accession>
<dbReference type="Gene3D" id="1.25.40.10">
    <property type="entry name" value="Tetratricopeptide repeat domain"/>
    <property type="match status" value="1"/>
</dbReference>
<reference evidence="3 4" key="1">
    <citation type="journal article" date="2020" name="G3 (Bethesda)">
        <title>Improved Reference Genome for Cyclotella cryptica CCMP332, a Model for Cell Wall Morphogenesis, Salinity Adaptation, and Lipid Production in Diatoms (Bacillariophyta).</title>
        <authorList>
            <person name="Roberts W.R."/>
            <person name="Downey K.M."/>
            <person name="Ruck E.C."/>
            <person name="Traller J.C."/>
            <person name="Alverson A.J."/>
        </authorList>
    </citation>
    <scope>NUCLEOTIDE SEQUENCE [LARGE SCALE GENOMIC DNA]</scope>
    <source>
        <strain evidence="3 4">CCMP332</strain>
    </source>
</reference>
<evidence type="ECO:0000313" key="4">
    <source>
        <dbReference type="Proteomes" id="UP001516023"/>
    </source>
</evidence>
<feature type="domain" description="Methyltransferase type 11" evidence="2">
    <location>
        <begin position="414"/>
        <end position="507"/>
    </location>
</feature>